<organism evidence="23 24">
    <name type="scientific">Candidatus Nitrospira nitrificans</name>
    <dbReference type="NCBI Taxonomy" id="1742973"/>
    <lineage>
        <taxon>Bacteria</taxon>
        <taxon>Pseudomonadati</taxon>
        <taxon>Nitrospirota</taxon>
        <taxon>Nitrospiria</taxon>
        <taxon>Nitrospirales</taxon>
        <taxon>Nitrospiraceae</taxon>
        <taxon>Nitrospira</taxon>
    </lineage>
</organism>
<keyword evidence="6" id="KW-0540">Nuclease</keyword>
<dbReference type="Gene3D" id="3.90.920.10">
    <property type="entry name" value="DNA primase, PRIM domain"/>
    <property type="match status" value="1"/>
</dbReference>
<evidence type="ECO:0000256" key="5">
    <source>
        <dbReference type="ARBA" id="ARBA00022695"/>
    </source>
</evidence>
<evidence type="ECO:0000256" key="3">
    <source>
        <dbReference type="ARBA" id="ARBA00022598"/>
    </source>
</evidence>
<gene>
    <name evidence="23" type="primary">ligD</name>
    <name evidence="23" type="ORF">COMA2_80066</name>
</gene>
<evidence type="ECO:0000256" key="18">
    <source>
        <dbReference type="ARBA" id="ARBA00023268"/>
    </source>
</evidence>
<dbReference type="InterPro" id="IPR012310">
    <property type="entry name" value="DNA_ligase_ATP-dep_cent"/>
</dbReference>
<dbReference type="PROSITE" id="PS50160">
    <property type="entry name" value="DNA_LIGASE_A3"/>
    <property type="match status" value="1"/>
</dbReference>
<proteinExistence type="predicted"/>
<feature type="compositionally biased region" description="Basic and acidic residues" evidence="21">
    <location>
        <begin position="197"/>
        <end position="206"/>
    </location>
</feature>
<dbReference type="OrthoDB" id="9802472at2"/>
<keyword evidence="18" id="KW-0511">Multifunctional enzyme</keyword>
<dbReference type="Gene3D" id="3.30.1490.70">
    <property type="match status" value="1"/>
</dbReference>
<feature type="region of interest" description="Disordered" evidence="21">
    <location>
        <begin position="1"/>
        <end position="24"/>
    </location>
</feature>
<evidence type="ECO:0000256" key="4">
    <source>
        <dbReference type="ARBA" id="ARBA00022679"/>
    </source>
</evidence>
<evidence type="ECO:0000259" key="22">
    <source>
        <dbReference type="PROSITE" id="PS50160"/>
    </source>
</evidence>
<feature type="region of interest" description="Disordered" evidence="21">
    <location>
        <begin position="197"/>
        <end position="233"/>
    </location>
</feature>
<dbReference type="CDD" id="cd04862">
    <property type="entry name" value="PaeLigD_Pol_like"/>
    <property type="match status" value="1"/>
</dbReference>
<dbReference type="NCBIfam" id="TIGR02779">
    <property type="entry name" value="NHEJ_ligase_lig"/>
    <property type="match status" value="1"/>
</dbReference>
<reference evidence="24" key="1">
    <citation type="submission" date="2015-10" db="EMBL/GenBank/DDBJ databases">
        <authorList>
            <person name="Luecker S."/>
            <person name="Luecker S."/>
        </authorList>
    </citation>
    <scope>NUCLEOTIDE SEQUENCE [LARGE SCALE GENOMIC DNA]</scope>
</reference>
<feature type="region of interest" description="Disordered" evidence="21">
    <location>
        <begin position="543"/>
        <end position="578"/>
    </location>
</feature>
<dbReference type="PANTHER" id="PTHR42705">
    <property type="entry name" value="BIFUNCTIONAL NON-HOMOLOGOUS END JOINING PROTEIN LIGD"/>
    <property type="match status" value="1"/>
</dbReference>
<keyword evidence="11" id="KW-0269">Exonuclease</keyword>
<dbReference type="AlphaFoldDB" id="A0A0S4LSI7"/>
<dbReference type="Pfam" id="PF01068">
    <property type="entry name" value="DNA_ligase_A_M"/>
    <property type="match status" value="1"/>
</dbReference>
<evidence type="ECO:0000256" key="17">
    <source>
        <dbReference type="ARBA" id="ARBA00023211"/>
    </source>
</evidence>
<dbReference type="InterPro" id="IPR014143">
    <property type="entry name" value="NHEJ_ligase_prk"/>
</dbReference>
<sequence length="895" mass="99931">MSLRDYTRKRDFTKTSEPLGKRGRTAGKSEGLFVIQKHAARRLHYDFRLELGGTLKSWAIPKGPSLNPADKRLAVHVEDHPLEYAGFEGVIPPKQYGAGAVMVWDQGRWKAEGDALAAYRKGRLKFNLDGTKLHGGWSLVRMAQGRDADGKNWLLIKERDGEARTNGNDVTTVQTRSVKSGMDLEDIAEAKADVWHSNRPADRKGSEPLLRGAPVPRQQVGVSGTTSSRTDDTQARFPDWIRPQLATLVDTIPRGNEWLHELKYDGYRMLCRIQKGTARLYSRNGLEWTHKLGALAAAASKLPVTEAWLDGEVVVLLPDGSMSFQALQNFVDGMTGGQLVYYLFDLLYLDGEDCRGKSLLERKGRLASMLEGEPKQGVLRYSAHIVGQGETIFDEACRRNMEGLISKRGDAAYVSGRHRNWVKVKCQRRQEFVIVGFTDPSGARQGFGALLLGVYEESGALKYAGRVGTGFSEEGLIGLHRRLKKLARSQAPVINPPSGYDAKGVHWVRPKLVAEVRFAEWTQEGLLRHAAFLGLRPDKSPRQVVREEAHSTSALLQAPAQPTETSSRSPRSHGRRRFAAKARVNLETSRSTKIAGVTLTHPDRVLFPSIGVTKLELARYYEGVAEWILPHLKNRPLSLVRCPEGHEGGCFYQKHVTEQVAPAVSRIVIQEKDGYACYMIATSLPAVISLVQMGVLEFHTWGSSRNRLDRPDRMILDLDPDPDLPWKKVIEAAQLTKTLLDSLGLVSFVKTTGGKGLHIVIPLQKTKGWEEVKAFSKRVAEHLAHVVPSLFTANMAKRARRGKIYIDYLRNSYGATAVAAYSTRARPGAPISVPLAWDELPREVSPHRFTVQNILERLQQLRQDPWIDYSRVKQHISVRMTAMLRLEQEGTRSSG</sequence>
<comment type="cofactor">
    <cofactor evidence="1">
        <name>Mn(2+)</name>
        <dbReference type="ChEBI" id="CHEBI:29035"/>
    </cofactor>
</comment>
<dbReference type="CDD" id="cd07906">
    <property type="entry name" value="Adenylation_DNA_ligase_LigD_LigC"/>
    <property type="match status" value="1"/>
</dbReference>
<dbReference type="InterPro" id="IPR014144">
    <property type="entry name" value="LigD_PE_domain"/>
</dbReference>
<evidence type="ECO:0000256" key="21">
    <source>
        <dbReference type="SAM" id="MobiDB-lite"/>
    </source>
</evidence>
<protein>
    <recommendedName>
        <fullName evidence="2">DNA ligase (ATP)</fullName>
        <ecNumber evidence="2">6.5.1.1</ecNumber>
    </recommendedName>
    <alternativeName>
        <fullName evidence="19">NHEJ DNA polymerase</fullName>
    </alternativeName>
</protein>
<keyword evidence="5" id="KW-0548">Nucleotidyltransferase</keyword>
<dbReference type="InterPro" id="IPR014145">
    <property type="entry name" value="LigD_pol_dom"/>
</dbReference>
<evidence type="ECO:0000256" key="6">
    <source>
        <dbReference type="ARBA" id="ARBA00022722"/>
    </source>
</evidence>
<keyword evidence="24" id="KW-1185">Reference proteome</keyword>
<dbReference type="RefSeq" id="WP_090901859.1">
    <property type="nucleotide sequence ID" value="NZ_CZPZ01000035.1"/>
</dbReference>
<dbReference type="EC" id="6.5.1.1" evidence="2"/>
<keyword evidence="3 23" id="KW-0436">Ligase</keyword>
<name>A0A0S4LSI7_9BACT</name>
<dbReference type="EMBL" id="CZPZ01000035">
    <property type="protein sequence ID" value="CUS39584.1"/>
    <property type="molecule type" value="Genomic_DNA"/>
</dbReference>
<dbReference type="Pfam" id="PF13298">
    <property type="entry name" value="LigD_N"/>
    <property type="match status" value="1"/>
</dbReference>
<dbReference type="Proteomes" id="UP000198736">
    <property type="component" value="Unassembled WGS sequence"/>
</dbReference>
<evidence type="ECO:0000256" key="19">
    <source>
        <dbReference type="ARBA" id="ARBA00029943"/>
    </source>
</evidence>
<dbReference type="STRING" id="1742973.COMA2_80066"/>
<feature type="domain" description="ATP-dependent DNA ligase family profile" evidence="22">
    <location>
        <begin position="338"/>
        <end position="439"/>
    </location>
</feature>
<feature type="compositionally biased region" description="Polar residues" evidence="21">
    <location>
        <begin position="551"/>
        <end position="565"/>
    </location>
</feature>
<evidence type="ECO:0000256" key="15">
    <source>
        <dbReference type="ARBA" id="ARBA00023172"/>
    </source>
</evidence>
<dbReference type="InterPro" id="IPR014146">
    <property type="entry name" value="LigD_ligase_dom"/>
</dbReference>
<dbReference type="GO" id="GO:0005524">
    <property type="term" value="F:ATP binding"/>
    <property type="evidence" value="ECO:0007669"/>
    <property type="project" value="UniProtKB-KW"/>
</dbReference>
<evidence type="ECO:0000256" key="10">
    <source>
        <dbReference type="ARBA" id="ARBA00022801"/>
    </source>
</evidence>
<comment type="catalytic activity">
    <reaction evidence="20">
        <text>ATP + (deoxyribonucleotide)n-3'-hydroxyl + 5'-phospho-(deoxyribonucleotide)m = (deoxyribonucleotide)n+m + AMP + diphosphate.</text>
        <dbReference type="EC" id="6.5.1.1"/>
    </reaction>
</comment>
<evidence type="ECO:0000256" key="14">
    <source>
        <dbReference type="ARBA" id="ARBA00023125"/>
    </source>
</evidence>
<keyword evidence="12" id="KW-0067">ATP-binding</keyword>
<evidence type="ECO:0000313" key="24">
    <source>
        <dbReference type="Proteomes" id="UP000198736"/>
    </source>
</evidence>
<dbReference type="GO" id="GO:0004527">
    <property type="term" value="F:exonuclease activity"/>
    <property type="evidence" value="ECO:0007669"/>
    <property type="project" value="UniProtKB-KW"/>
</dbReference>
<dbReference type="NCBIfam" id="NF004628">
    <property type="entry name" value="PRK05972.1"/>
    <property type="match status" value="1"/>
</dbReference>
<keyword evidence="16" id="KW-0234">DNA repair</keyword>
<dbReference type="InterPro" id="IPR052171">
    <property type="entry name" value="NHEJ_LigD"/>
</dbReference>
<evidence type="ECO:0000256" key="12">
    <source>
        <dbReference type="ARBA" id="ARBA00022840"/>
    </source>
</evidence>
<evidence type="ECO:0000256" key="13">
    <source>
        <dbReference type="ARBA" id="ARBA00022932"/>
    </source>
</evidence>
<keyword evidence="13" id="KW-0239">DNA-directed DNA polymerase</keyword>
<accession>A0A0S4LSI7</accession>
<evidence type="ECO:0000256" key="7">
    <source>
        <dbReference type="ARBA" id="ARBA00022723"/>
    </source>
</evidence>
<dbReference type="SUPFAM" id="SSF56091">
    <property type="entry name" value="DNA ligase/mRNA capping enzyme, catalytic domain"/>
    <property type="match status" value="1"/>
</dbReference>
<dbReference type="Pfam" id="PF21686">
    <property type="entry name" value="LigD_Prim-Pol"/>
    <property type="match status" value="1"/>
</dbReference>
<dbReference type="GO" id="GO:0006281">
    <property type="term" value="P:DNA repair"/>
    <property type="evidence" value="ECO:0007669"/>
    <property type="project" value="UniProtKB-KW"/>
</dbReference>
<keyword evidence="8" id="KW-0547">Nucleotide-binding</keyword>
<dbReference type="InterPro" id="IPR012340">
    <property type="entry name" value="NA-bd_OB-fold"/>
</dbReference>
<dbReference type="GO" id="GO:0046872">
    <property type="term" value="F:metal ion binding"/>
    <property type="evidence" value="ECO:0007669"/>
    <property type="project" value="UniProtKB-KW"/>
</dbReference>
<dbReference type="Gene3D" id="3.30.470.30">
    <property type="entry name" value="DNA ligase/mRNA capping enzyme"/>
    <property type="match status" value="1"/>
</dbReference>
<evidence type="ECO:0000256" key="11">
    <source>
        <dbReference type="ARBA" id="ARBA00022839"/>
    </source>
</evidence>
<feature type="compositionally biased region" description="Basic and acidic residues" evidence="21">
    <location>
        <begin position="1"/>
        <end position="14"/>
    </location>
</feature>
<dbReference type="NCBIfam" id="TIGR02778">
    <property type="entry name" value="ligD_pol"/>
    <property type="match status" value="1"/>
</dbReference>
<evidence type="ECO:0000256" key="1">
    <source>
        <dbReference type="ARBA" id="ARBA00001936"/>
    </source>
</evidence>
<evidence type="ECO:0000313" key="23">
    <source>
        <dbReference type="EMBL" id="CUS39584.1"/>
    </source>
</evidence>
<dbReference type="CDD" id="cd07971">
    <property type="entry name" value="OBF_DNA_ligase_LigD"/>
    <property type="match status" value="1"/>
</dbReference>
<dbReference type="PANTHER" id="PTHR42705:SF2">
    <property type="entry name" value="BIFUNCTIONAL NON-HOMOLOGOUS END JOINING PROTEIN LIGD"/>
    <property type="match status" value="1"/>
</dbReference>
<dbReference type="GO" id="GO:0006310">
    <property type="term" value="P:DNA recombination"/>
    <property type="evidence" value="ECO:0007669"/>
    <property type="project" value="UniProtKB-KW"/>
</dbReference>
<dbReference type="Gene3D" id="2.40.50.140">
    <property type="entry name" value="Nucleic acid-binding proteins"/>
    <property type="match status" value="1"/>
</dbReference>
<dbReference type="InterPro" id="IPR012309">
    <property type="entry name" value="DNA_ligase_ATP-dep_C"/>
</dbReference>
<keyword evidence="17" id="KW-0464">Manganese</keyword>
<dbReference type="GO" id="GO:0003677">
    <property type="term" value="F:DNA binding"/>
    <property type="evidence" value="ECO:0007669"/>
    <property type="project" value="UniProtKB-KW"/>
</dbReference>
<keyword evidence="9" id="KW-0227">DNA damage</keyword>
<dbReference type="SUPFAM" id="SSF50249">
    <property type="entry name" value="Nucleic acid-binding proteins"/>
    <property type="match status" value="1"/>
</dbReference>
<dbReference type="NCBIfam" id="TIGR02777">
    <property type="entry name" value="LigD_PE_dom"/>
    <property type="match status" value="1"/>
</dbReference>
<dbReference type="GO" id="GO:0003910">
    <property type="term" value="F:DNA ligase (ATP) activity"/>
    <property type="evidence" value="ECO:0007669"/>
    <property type="project" value="UniProtKB-EC"/>
</dbReference>
<evidence type="ECO:0000256" key="9">
    <source>
        <dbReference type="ARBA" id="ARBA00022763"/>
    </source>
</evidence>
<keyword evidence="7" id="KW-0479">Metal-binding</keyword>
<evidence type="ECO:0000256" key="8">
    <source>
        <dbReference type="ARBA" id="ARBA00022741"/>
    </source>
</evidence>
<evidence type="ECO:0000256" key="16">
    <source>
        <dbReference type="ARBA" id="ARBA00023204"/>
    </source>
</evidence>
<dbReference type="Pfam" id="PF04679">
    <property type="entry name" value="DNA_ligase_A_C"/>
    <property type="match status" value="1"/>
</dbReference>
<dbReference type="GO" id="GO:0003887">
    <property type="term" value="F:DNA-directed DNA polymerase activity"/>
    <property type="evidence" value="ECO:0007669"/>
    <property type="project" value="UniProtKB-KW"/>
</dbReference>
<evidence type="ECO:0000256" key="2">
    <source>
        <dbReference type="ARBA" id="ARBA00012727"/>
    </source>
</evidence>
<keyword evidence="14" id="KW-0238">DNA-binding</keyword>
<dbReference type="InterPro" id="IPR033651">
    <property type="entry name" value="PaeLigD_Pol-like"/>
</dbReference>
<keyword evidence="15" id="KW-0233">DNA recombination</keyword>
<evidence type="ECO:0000256" key="20">
    <source>
        <dbReference type="ARBA" id="ARBA00034003"/>
    </source>
</evidence>
<dbReference type="NCBIfam" id="TIGR02776">
    <property type="entry name" value="NHEJ_ligase_prk"/>
    <property type="match status" value="1"/>
</dbReference>
<keyword evidence="10" id="KW-0378">Hydrolase</keyword>
<keyword evidence="4" id="KW-0808">Transferase</keyword>